<feature type="compositionally biased region" description="Acidic residues" evidence="1">
    <location>
        <begin position="42"/>
        <end position="99"/>
    </location>
</feature>
<evidence type="ECO:0000256" key="1">
    <source>
        <dbReference type="SAM" id="MobiDB-lite"/>
    </source>
</evidence>
<reference evidence="2 3" key="1">
    <citation type="submission" date="2017-12" db="EMBL/GenBank/DDBJ databases">
        <title>Comparative genomics of Botrytis spp.</title>
        <authorList>
            <person name="Valero-Jimenez C.A."/>
            <person name="Tapia P."/>
            <person name="Veloso J."/>
            <person name="Silva-Moreno E."/>
            <person name="Staats M."/>
            <person name="Valdes J.H."/>
            <person name="Van Kan J.A.L."/>
        </authorList>
    </citation>
    <scope>NUCLEOTIDE SEQUENCE [LARGE SCALE GENOMIC DNA]</scope>
    <source>
        <strain evidence="2 3">MUCL11595</strain>
    </source>
</reference>
<feature type="compositionally biased region" description="Basic and acidic residues" evidence="1">
    <location>
        <begin position="111"/>
        <end position="127"/>
    </location>
</feature>
<dbReference type="OrthoDB" id="3535024at2759"/>
<proteinExistence type="predicted"/>
<gene>
    <name evidence="2" type="ORF">BCON_0121g00200</name>
</gene>
<evidence type="ECO:0000313" key="3">
    <source>
        <dbReference type="Proteomes" id="UP000297527"/>
    </source>
</evidence>
<dbReference type="EMBL" id="PQXN01000121">
    <property type="protein sequence ID" value="TGO53539.1"/>
    <property type="molecule type" value="Genomic_DNA"/>
</dbReference>
<evidence type="ECO:0000313" key="2">
    <source>
        <dbReference type="EMBL" id="TGO53539.1"/>
    </source>
</evidence>
<comment type="caution">
    <text evidence="2">The sequence shown here is derived from an EMBL/GenBank/DDBJ whole genome shotgun (WGS) entry which is preliminary data.</text>
</comment>
<sequence length="269" mass="30051">MAGRKKKSNFTGPGRKLSSNEVILDQNDDYHPSESDTSPSDLDVDEVVVSDCDEDVDEGADADPSESEEGDEEEEDDRVSVEEVESDEEIGSDYIEVVDSETKKVTRKKSSVPEKLRRQKQKEGVLKDNRFEESGENGMLRAARVIKEHEANIGMAFSAVDMSDVGKRSLSAKTRKIRYKECTNGMWEPTGKKTKKGKDVFRLIKNPTNNAPIKPCGCRICLRRADFRSYSQPDKPLKSNRSGLKRGFFKYGEGNVLGGEGDEKRVKTG</sequence>
<organism evidence="2 3">
    <name type="scientific">Botryotinia convoluta</name>
    <dbReference type="NCBI Taxonomy" id="54673"/>
    <lineage>
        <taxon>Eukaryota</taxon>
        <taxon>Fungi</taxon>
        <taxon>Dikarya</taxon>
        <taxon>Ascomycota</taxon>
        <taxon>Pezizomycotina</taxon>
        <taxon>Leotiomycetes</taxon>
        <taxon>Helotiales</taxon>
        <taxon>Sclerotiniaceae</taxon>
        <taxon>Botryotinia</taxon>
    </lineage>
</organism>
<feature type="region of interest" description="Disordered" evidence="1">
    <location>
        <begin position="1"/>
        <end position="127"/>
    </location>
</feature>
<accession>A0A4Z1HWA0</accession>
<dbReference type="Proteomes" id="UP000297527">
    <property type="component" value="Unassembled WGS sequence"/>
</dbReference>
<name>A0A4Z1HWA0_9HELO</name>
<protein>
    <submittedName>
        <fullName evidence="2">Uncharacterized protein</fullName>
    </submittedName>
</protein>
<keyword evidence="3" id="KW-1185">Reference proteome</keyword>
<dbReference type="AlphaFoldDB" id="A0A4Z1HWA0"/>